<dbReference type="RefSeq" id="WP_263594870.1">
    <property type="nucleotide sequence ID" value="NZ_CP107020.1"/>
</dbReference>
<keyword evidence="3" id="KW-1185">Reference proteome</keyword>
<dbReference type="Gene3D" id="3.40.630.30">
    <property type="match status" value="1"/>
</dbReference>
<dbReference type="SUPFAM" id="SSF55729">
    <property type="entry name" value="Acyl-CoA N-acyltransferases (Nat)"/>
    <property type="match status" value="1"/>
</dbReference>
<protein>
    <submittedName>
        <fullName evidence="2">N-acetyltransferase</fullName>
    </submittedName>
</protein>
<dbReference type="PANTHER" id="PTHR31435">
    <property type="entry name" value="PROTEIN NATD1"/>
    <property type="match status" value="1"/>
</dbReference>
<evidence type="ECO:0000313" key="3">
    <source>
        <dbReference type="Proteomes" id="UP001164305"/>
    </source>
</evidence>
<proteinExistence type="predicted"/>
<dbReference type="Pfam" id="PF14542">
    <property type="entry name" value="Acetyltransf_CG"/>
    <property type="match status" value="1"/>
</dbReference>
<dbReference type="CDD" id="cd04301">
    <property type="entry name" value="NAT_SF"/>
    <property type="match status" value="1"/>
</dbReference>
<dbReference type="EMBL" id="CP107020">
    <property type="protein sequence ID" value="UYG17662.1"/>
    <property type="molecule type" value="Genomic_DNA"/>
</dbReference>
<dbReference type="InterPro" id="IPR045057">
    <property type="entry name" value="Gcn5-rel_NAT"/>
</dbReference>
<name>A0ABY6G377_9MICO</name>
<sequence length="95" mass="10292">MADVVVTDNKDASRFEGDIDGKLAGYAEYQRVGGTVIFPHTKVFPEYVGRGVGGAIIRHALDQVRADGALAVEPRCSFVAAWIDKHPDYQDLVAS</sequence>
<gene>
    <name evidence="2" type="ORF">BRM3_04355</name>
</gene>
<evidence type="ECO:0000313" key="2">
    <source>
        <dbReference type="EMBL" id="UYG17662.1"/>
    </source>
</evidence>
<accession>A0ABY6G377</accession>
<feature type="domain" description="N-acetyltransferase" evidence="1">
    <location>
        <begin position="7"/>
        <end position="94"/>
    </location>
</feature>
<evidence type="ECO:0000259" key="1">
    <source>
        <dbReference type="PROSITE" id="PS51729"/>
    </source>
</evidence>
<organism evidence="2 3">
    <name type="scientific">Brachybacterium huguangmaarense</name>
    <dbReference type="NCBI Taxonomy" id="1652028"/>
    <lineage>
        <taxon>Bacteria</taxon>
        <taxon>Bacillati</taxon>
        <taxon>Actinomycetota</taxon>
        <taxon>Actinomycetes</taxon>
        <taxon>Micrococcales</taxon>
        <taxon>Dermabacteraceae</taxon>
        <taxon>Brachybacterium</taxon>
    </lineage>
</organism>
<dbReference type="PROSITE" id="PS51729">
    <property type="entry name" value="GNAT_YJDJ"/>
    <property type="match status" value="1"/>
</dbReference>
<reference evidence="2" key="1">
    <citation type="submission" date="2022-10" db="EMBL/GenBank/DDBJ databases">
        <title>Whole-Genome Sequencing of Brachybacterium huguangmaarense BRM-3, Isolated from Betula schmidtii.</title>
        <authorList>
            <person name="Haam D."/>
        </authorList>
    </citation>
    <scope>NUCLEOTIDE SEQUENCE</scope>
    <source>
        <strain evidence="2">BRM-3</strain>
    </source>
</reference>
<dbReference type="Proteomes" id="UP001164305">
    <property type="component" value="Chromosome"/>
</dbReference>
<dbReference type="InterPro" id="IPR031165">
    <property type="entry name" value="GNAT_YJDJ"/>
</dbReference>
<dbReference type="PANTHER" id="PTHR31435:SF10">
    <property type="entry name" value="BSR4717 PROTEIN"/>
    <property type="match status" value="1"/>
</dbReference>
<dbReference type="InterPro" id="IPR016181">
    <property type="entry name" value="Acyl_CoA_acyltransferase"/>
</dbReference>